<keyword evidence="1" id="KW-0175">Coiled coil</keyword>
<protein>
    <submittedName>
        <fullName evidence="2">Uncharacterized protein</fullName>
    </submittedName>
</protein>
<dbReference type="EMBL" id="KZ293561">
    <property type="protein sequence ID" value="PBK58276.1"/>
    <property type="molecule type" value="Genomic_DNA"/>
</dbReference>
<organism evidence="2 3">
    <name type="scientific">Armillaria solidipes</name>
    <dbReference type="NCBI Taxonomy" id="1076256"/>
    <lineage>
        <taxon>Eukaryota</taxon>
        <taxon>Fungi</taxon>
        <taxon>Dikarya</taxon>
        <taxon>Basidiomycota</taxon>
        <taxon>Agaricomycotina</taxon>
        <taxon>Agaricomycetes</taxon>
        <taxon>Agaricomycetidae</taxon>
        <taxon>Agaricales</taxon>
        <taxon>Marasmiineae</taxon>
        <taxon>Physalacriaceae</taxon>
        <taxon>Armillaria</taxon>
    </lineage>
</organism>
<dbReference type="AlphaFoldDB" id="A0A2H3B5E7"/>
<proteinExistence type="predicted"/>
<sequence length="310" mass="34723">MASGIFEDVDGLRTSHMMIQILHVLLLQSLSSECQDIKTIEEIFHPKIPPTEHHILIIYPEAAAKPVLYLEIFDGLSSLHGTSNCISCEMTTQDWLTLMGHVEGLKKFGRDANVQDALIKLTAEARVALVAEPELIEMDNERKKVASLIQSASKQLTCANISEESKTELEVQIDSLRQEKKKLISKHKVAFKCLTHNIKTIEEIFHPKIPPTEHHILIIYPEAAAKPVLYLEIFDGLSSLHGTSNCISCEMTTQDWLTLMGHVEGLKKFGRDANVQDALIKLTAEARVALVAEPELIEMDNERKKVSFVP</sequence>
<accession>A0A2H3B5E7</accession>
<gene>
    <name evidence="2" type="ORF">ARMSODRAFT_983989</name>
</gene>
<keyword evidence="3" id="KW-1185">Reference proteome</keyword>
<evidence type="ECO:0000313" key="2">
    <source>
        <dbReference type="EMBL" id="PBK58276.1"/>
    </source>
</evidence>
<evidence type="ECO:0000256" key="1">
    <source>
        <dbReference type="SAM" id="Coils"/>
    </source>
</evidence>
<feature type="coiled-coil region" evidence="1">
    <location>
        <begin position="159"/>
        <end position="186"/>
    </location>
</feature>
<dbReference type="Proteomes" id="UP000218334">
    <property type="component" value="Unassembled WGS sequence"/>
</dbReference>
<name>A0A2H3B5E7_9AGAR</name>
<evidence type="ECO:0000313" key="3">
    <source>
        <dbReference type="Proteomes" id="UP000218334"/>
    </source>
</evidence>
<reference evidence="3" key="1">
    <citation type="journal article" date="2017" name="Nat. Ecol. Evol.">
        <title>Genome expansion and lineage-specific genetic innovations in the forest pathogenic fungi Armillaria.</title>
        <authorList>
            <person name="Sipos G."/>
            <person name="Prasanna A.N."/>
            <person name="Walter M.C."/>
            <person name="O'Connor E."/>
            <person name="Balint B."/>
            <person name="Krizsan K."/>
            <person name="Kiss B."/>
            <person name="Hess J."/>
            <person name="Varga T."/>
            <person name="Slot J."/>
            <person name="Riley R."/>
            <person name="Boka B."/>
            <person name="Rigling D."/>
            <person name="Barry K."/>
            <person name="Lee J."/>
            <person name="Mihaltcheva S."/>
            <person name="LaButti K."/>
            <person name="Lipzen A."/>
            <person name="Waldron R."/>
            <person name="Moloney N.M."/>
            <person name="Sperisen C."/>
            <person name="Kredics L."/>
            <person name="Vagvoelgyi C."/>
            <person name="Patrignani A."/>
            <person name="Fitzpatrick D."/>
            <person name="Nagy I."/>
            <person name="Doyle S."/>
            <person name="Anderson J.B."/>
            <person name="Grigoriev I.V."/>
            <person name="Gueldener U."/>
            <person name="Muensterkoetter M."/>
            <person name="Nagy L.G."/>
        </authorList>
    </citation>
    <scope>NUCLEOTIDE SEQUENCE [LARGE SCALE GENOMIC DNA]</scope>
    <source>
        <strain evidence="3">28-4</strain>
    </source>
</reference>